<dbReference type="GO" id="GO:0005789">
    <property type="term" value="C:endoplasmic reticulum membrane"/>
    <property type="evidence" value="ECO:0007669"/>
    <property type="project" value="UniProtKB-SubCell"/>
</dbReference>
<evidence type="ECO:0000256" key="9">
    <source>
        <dbReference type="ARBA" id="ARBA00023136"/>
    </source>
</evidence>
<proteinExistence type="inferred from homology"/>
<gene>
    <name evidence="14" type="ORF">B4U80_05601</name>
</gene>
<evidence type="ECO:0000256" key="1">
    <source>
        <dbReference type="ARBA" id="ARBA00004477"/>
    </source>
</evidence>
<protein>
    <recommendedName>
        <fullName evidence="12">Mannosyltransferase</fullName>
        <ecNumber evidence="12">2.4.1.-</ecNumber>
    </recommendedName>
</protein>
<dbReference type="GO" id="GO:0006487">
    <property type="term" value="P:protein N-linked glycosylation"/>
    <property type="evidence" value="ECO:0007669"/>
    <property type="project" value="TreeGrafter"/>
</dbReference>
<dbReference type="OrthoDB" id="19039at2759"/>
<comment type="catalytic activity">
    <reaction evidence="11">
        <text>an alpha-D-Man-(1-&gt;2)-alpha-D-Man-(1-&gt;2)-alpha-D-Man-(1-&gt;3)-[alpha-D-Man-(1-&gt;2)-alpha-D-Man-(1-&gt;3)-alpha-D-Man-(1-&gt;6)]-beta-D-Man-(1-&gt;4)-beta-D-GlcNAc-(1-&gt;4)-alpha-D-GlcNAc-diphospho-di-trans,poly-cis-dolichol + a di-trans,poly-cis-dolichyl beta-D-mannosyl phosphate = an alpha-D-Man-(1-&gt;2)-alpha-D-Man-(1-&gt;2)-alpha-D-Man-(1-&gt;3)-[alpha-D-Man-(1-&gt;2)-alpha-D-Man-(1-&gt;3)-[alpha-D-Man-(1-&gt;6)]-alpha-D-Man-(1-&gt;6)]-beta-D-Man-(1-&gt;4)-beta-D-GlcNAc-(1-&gt;4)-alpha-D-GlcNAc-diphospho-di-trans,poly-cis-dolichol + a di-trans,poly-cis-dolichyl phosphate + H(+)</text>
        <dbReference type="Rhea" id="RHEA:29535"/>
        <dbReference type="Rhea" id="RHEA-COMP:19498"/>
        <dbReference type="Rhea" id="RHEA-COMP:19501"/>
        <dbReference type="Rhea" id="RHEA-COMP:19518"/>
        <dbReference type="Rhea" id="RHEA-COMP:19519"/>
        <dbReference type="ChEBI" id="CHEBI:15378"/>
        <dbReference type="ChEBI" id="CHEBI:57683"/>
        <dbReference type="ChEBI" id="CHEBI:58211"/>
        <dbReference type="ChEBI" id="CHEBI:132517"/>
        <dbReference type="ChEBI" id="CHEBI:132519"/>
        <dbReference type="EC" id="2.4.1.260"/>
    </reaction>
    <physiologicalReaction direction="left-to-right" evidence="11">
        <dbReference type="Rhea" id="RHEA:29536"/>
    </physiologicalReaction>
</comment>
<keyword evidence="7 12" id="KW-0256">Endoplasmic reticulum</keyword>
<dbReference type="UniPathway" id="UPA00378"/>
<comment type="pathway">
    <text evidence="2">Protein modification; protein glycosylation.</text>
</comment>
<feature type="transmembrane region" description="Helical" evidence="12">
    <location>
        <begin position="321"/>
        <end position="340"/>
    </location>
</feature>
<evidence type="ECO:0000256" key="3">
    <source>
        <dbReference type="ARBA" id="ARBA00007063"/>
    </source>
</evidence>
<dbReference type="Proteomes" id="UP000288716">
    <property type="component" value="Unassembled WGS sequence"/>
</dbReference>
<dbReference type="AlphaFoldDB" id="A0A443SUN9"/>
<dbReference type="PANTHER" id="PTHR22760:SF1">
    <property type="entry name" value="DOL-P-MAN:MAN(7)GLCNAC(2)-PP-DOL ALPHA-1,6-MANNOSYLTRANSFERASE"/>
    <property type="match status" value="1"/>
</dbReference>
<evidence type="ECO:0000256" key="7">
    <source>
        <dbReference type="ARBA" id="ARBA00022824"/>
    </source>
</evidence>
<dbReference type="GO" id="GO:0052917">
    <property type="term" value="F:dol-P-Man:Man(7)GlcNAc(2)-PP-Dol alpha-1,6-mannosyltransferase activity"/>
    <property type="evidence" value="ECO:0007669"/>
    <property type="project" value="UniProtKB-EC"/>
</dbReference>
<feature type="transmembrane region" description="Helical" evidence="12">
    <location>
        <begin position="98"/>
        <end position="119"/>
    </location>
</feature>
<feature type="transmembrane region" description="Helical" evidence="12">
    <location>
        <begin position="206"/>
        <end position="231"/>
    </location>
</feature>
<evidence type="ECO:0000256" key="13">
    <source>
        <dbReference type="SAM" id="MobiDB-lite"/>
    </source>
</evidence>
<evidence type="ECO:0000256" key="10">
    <source>
        <dbReference type="ARBA" id="ARBA00044721"/>
    </source>
</evidence>
<dbReference type="STRING" id="299467.A0A443SUN9"/>
<evidence type="ECO:0000256" key="6">
    <source>
        <dbReference type="ARBA" id="ARBA00022692"/>
    </source>
</evidence>
<dbReference type="EC" id="2.4.1.-" evidence="12"/>
<evidence type="ECO:0000256" key="4">
    <source>
        <dbReference type="ARBA" id="ARBA00022676"/>
    </source>
</evidence>
<evidence type="ECO:0000256" key="2">
    <source>
        <dbReference type="ARBA" id="ARBA00004922"/>
    </source>
</evidence>
<comment type="caution">
    <text evidence="14">The sequence shown here is derived from an EMBL/GenBank/DDBJ whole genome shotgun (WGS) entry which is preliminary data.</text>
</comment>
<comment type="function">
    <text evidence="10">Mannosyltransferase that operates in the biosynthetic pathway of dolichol-linked oligosaccharides, the glycan precursors employed in protein asparagine (N)-glycosylation. The assembly of dolichol-linked oligosaccharides begins on the cytosolic side of the endoplasmic reticulum membrane and finishes in its lumen. The sequential addition of sugars to dolichol pyrophosphate produces dolichol-linked oligosaccharides containing fourteen sugars, including two GlcNAcs, nine mannoses and three glucoses. Once assembled, the oligosaccharide is transferred from the lipid to nascent proteins by oligosaccharyltransferases. In the lumen of the endoplasmic reticulum, adds the eighth mannose residue in an alpha-1,6 linkage onto Man(7)GlcNAc(2)-PP-dolichol to produce Man(8)GlcNAc(2)-PP-dolichol.</text>
</comment>
<dbReference type="InterPro" id="IPR005599">
    <property type="entry name" value="GPI_mannosylTrfase"/>
</dbReference>
<feature type="transmembrane region" description="Helical" evidence="12">
    <location>
        <begin position="185"/>
        <end position="200"/>
    </location>
</feature>
<feature type="transmembrane region" description="Helical" evidence="12">
    <location>
        <begin position="131"/>
        <end position="149"/>
    </location>
</feature>
<keyword evidence="6 12" id="KW-0812">Transmembrane</keyword>
<feature type="transmembrane region" description="Helical" evidence="12">
    <location>
        <begin position="243"/>
        <end position="262"/>
    </location>
</feature>
<dbReference type="PANTHER" id="PTHR22760">
    <property type="entry name" value="GLYCOSYLTRANSFERASE"/>
    <property type="match status" value="1"/>
</dbReference>
<comment type="subcellular location">
    <subcellularLocation>
        <location evidence="1 12">Endoplasmic reticulum membrane</location>
        <topology evidence="1 12">Multi-pass membrane protein</topology>
    </subcellularLocation>
</comment>
<feature type="transmembrane region" description="Helical" evidence="12">
    <location>
        <begin position="295"/>
        <end position="314"/>
    </location>
</feature>
<reference evidence="14 15" key="1">
    <citation type="journal article" date="2018" name="Gigascience">
        <title>Genomes of trombidid mites reveal novel predicted allergens and laterally-transferred genes associated with secondary metabolism.</title>
        <authorList>
            <person name="Dong X."/>
            <person name="Chaisiri K."/>
            <person name="Xia D."/>
            <person name="Armstrong S.D."/>
            <person name="Fang Y."/>
            <person name="Donnelly M.J."/>
            <person name="Kadowaki T."/>
            <person name="McGarry J.W."/>
            <person name="Darby A.C."/>
            <person name="Makepeace B.L."/>
        </authorList>
    </citation>
    <scope>NUCLEOTIDE SEQUENCE [LARGE SCALE GENOMIC DNA]</scope>
    <source>
        <strain evidence="14">UoL-UT</strain>
    </source>
</reference>
<accession>A0A443SUN9</accession>
<dbReference type="EMBL" id="NCKV01000237">
    <property type="protein sequence ID" value="RWS31210.1"/>
    <property type="molecule type" value="Genomic_DNA"/>
</dbReference>
<evidence type="ECO:0000256" key="12">
    <source>
        <dbReference type="RuleBase" id="RU363075"/>
    </source>
</evidence>
<evidence type="ECO:0000256" key="8">
    <source>
        <dbReference type="ARBA" id="ARBA00022989"/>
    </source>
</evidence>
<keyword evidence="4 12" id="KW-0328">Glycosyltransferase</keyword>
<feature type="compositionally biased region" description="Basic and acidic residues" evidence="13">
    <location>
        <begin position="400"/>
        <end position="411"/>
    </location>
</feature>
<feature type="region of interest" description="Disordered" evidence="13">
    <location>
        <begin position="395"/>
        <end position="448"/>
    </location>
</feature>
<feature type="transmembrane region" description="Helical" evidence="12">
    <location>
        <begin position="7"/>
        <end position="29"/>
    </location>
</feature>
<evidence type="ECO:0000256" key="11">
    <source>
        <dbReference type="ARBA" id="ARBA00048899"/>
    </source>
</evidence>
<evidence type="ECO:0000256" key="5">
    <source>
        <dbReference type="ARBA" id="ARBA00022679"/>
    </source>
</evidence>
<dbReference type="Pfam" id="PF03901">
    <property type="entry name" value="Glyco_transf_22"/>
    <property type="match status" value="1"/>
</dbReference>
<keyword evidence="9 12" id="KW-0472">Membrane</keyword>
<keyword evidence="15" id="KW-1185">Reference proteome</keyword>
<name>A0A443SUN9_9ACAR</name>
<evidence type="ECO:0000313" key="15">
    <source>
        <dbReference type="Proteomes" id="UP000288716"/>
    </source>
</evidence>
<evidence type="ECO:0000313" key="14">
    <source>
        <dbReference type="EMBL" id="RWS31210.1"/>
    </source>
</evidence>
<organism evidence="14 15">
    <name type="scientific">Leptotrombidium deliense</name>
    <dbReference type="NCBI Taxonomy" id="299467"/>
    <lineage>
        <taxon>Eukaryota</taxon>
        <taxon>Metazoa</taxon>
        <taxon>Ecdysozoa</taxon>
        <taxon>Arthropoda</taxon>
        <taxon>Chelicerata</taxon>
        <taxon>Arachnida</taxon>
        <taxon>Acari</taxon>
        <taxon>Acariformes</taxon>
        <taxon>Trombidiformes</taxon>
        <taxon>Prostigmata</taxon>
        <taxon>Anystina</taxon>
        <taxon>Parasitengona</taxon>
        <taxon>Trombiculoidea</taxon>
        <taxon>Trombiculidae</taxon>
        <taxon>Leptotrombidium</taxon>
    </lineage>
</organism>
<dbReference type="VEuPathDB" id="VectorBase:LDEU000830"/>
<keyword evidence="8 12" id="KW-1133">Transmembrane helix</keyword>
<sequence length="705" mass="80057">MGSLISILVMSSSIQFTALTVVSVIFVLLTPFTKVEESFSIQAIHDFLSIGFPKVYERTHSWLVHSAEHFNCSLDTHLPKPSINYSYHRWDHQDFPGVVSRSFVGPAVIALLTLPFSFIPQAIEDKFYVQIAARINLALLVVAGFNSYANAVGKKFGSTTRRALIVLSLTQFHFLYYASRPLPNTFALILTLFATAFWIQKRFKRFIFLIALTVVIFRFETCLLFGWILLYELFVTKEMSLKKLFAVGIPSGLFALCVTIGFDSLIWGKWLWPEGDGVYFNIYLNKSHEWGTQHFLWYFYSAIPRSLLLSSIFVPFCTKRCFKSLFIISFLFIFTYSFLPHKELRFIIYVVPILNTCAANTVAIMVEKFEGTKPLPESWLGNIVLKRLGYQVPSDEEAEAADREREQKERQEEEESKERKKKKNKSKGDGAKQTPTQYDAITPYGSSLRRRGLGKHSYNGVEEQLDEQYSKITAAILEKHKSPSVDKKFGSAEENEEPPSLSCTFIIIFIVMGIHIWCNVGCTVYASLASWNNYPGGDAILWLNDQIKNNDLKQYRRQDIGVYISNLGAQTGVTRFLQLEGVTYDKSPAFSLIANKTVAGPLNRKLGKQLINRNIIHDFSAFKICYLILEKIDVPFLQQYCTSTSSSKSGANTGIEGVVCNFGDNTKNCRIMKVINGFNGIDLGLDSKNVVIKTTPMLWIFKCFK</sequence>
<comment type="similarity">
    <text evidence="3 12">Belongs to the glycosyltransferase 22 family.</text>
</comment>
<keyword evidence="5 14" id="KW-0808">Transferase</keyword>